<dbReference type="SUPFAM" id="SSF55729">
    <property type="entry name" value="Acyl-CoA N-acyltransferases (Nat)"/>
    <property type="match status" value="1"/>
</dbReference>
<dbReference type="Pfam" id="PF00583">
    <property type="entry name" value="Acetyltransf_1"/>
    <property type="match status" value="1"/>
</dbReference>
<dbReference type="PANTHER" id="PTHR43877">
    <property type="entry name" value="AMINOALKYLPHOSPHONATE N-ACETYLTRANSFERASE-RELATED-RELATED"/>
    <property type="match status" value="1"/>
</dbReference>
<evidence type="ECO:0000256" key="2">
    <source>
        <dbReference type="ARBA" id="ARBA00023315"/>
    </source>
</evidence>
<reference evidence="5" key="1">
    <citation type="journal article" date="2019" name="Int. J. Syst. Evol. Microbiol.">
        <title>The Global Catalogue of Microorganisms (GCM) 10K type strain sequencing project: providing services to taxonomists for standard genome sequencing and annotation.</title>
        <authorList>
            <consortium name="The Broad Institute Genomics Platform"/>
            <consortium name="The Broad Institute Genome Sequencing Center for Infectious Disease"/>
            <person name="Wu L."/>
            <person name="Ma J."/>
        </authorList>
    </citation>
    <scope>NUCLEOTIDE SEQUENCE [LARGE SCALE GENOMIC DNA]</scope>
    <source>
        <strain evidence="5">JCM 18054</strain>
    </source>
</reference>
<feature type="domain" description="N-acetyltransferase" evidence="3">
    <location>
        <begin position="4"/>
        <end position="153"/>
    </location>
</feature>
<dbReference type="PROSITE" id="PS51186">
    <property type="entry name" value="GNAT"/>
    <property type="match status" value="1"/>
</dbReference>
<dbReference type="InterPro" id="IPR016181">
    <property type="entry name" value="Acyl_CoA_acyltransferase"/>
</dbReference>
<evidence type="ECO:0000313" key="4">
    <source>
        <dbReference type="EMBL" id="GAA5164669.1"/>
    </source>
</evidence>
<dbReference type="CDD" id="cd04301">
    <property type="entry name" value="NAT_SF"/>
    <property type="match status" value="1"/>
</dbReference>
<sequence>MDDLEIRLARDGELGTVAGLRWRWVAEQGDPGPLDRAEFVTRFVAWAREHSASHRCYVVLRAGRVLGMAWLALLPRVPTPRALDRRSGDVQCVYVVPEERDNGVGGRLLDVVLGEARALGLERVTVHSSERAVPAYLRHGFAPSPRLLQARPG</sequence>
<accession>A0ABP9QNJ0</accession>
<protein>
    <submittedName>
        <fullName evidence="4">GNAT family N-acetyltransferase</fullName>
    </submittedName>
</protein>
<evidence type="ECO:0000313" key="5">
    <source>
        <dbReference type="Proteomes" id="UP001500192"/>
    </source>
</evidence>
<dbReference type="RefSeq" id="WP_346054229.1">
    <property type="nucleotide sequence ID" value="NZ_BAABIB010000073.1"/>
</dbReference>
<dbReference type="InterPro" id="IPR050832">
    <property type="entry name" value="Bact_Acetyltransf"/>
</dbReference>
<organism evidence="4 5">
    <name type="scientific">Amycolatopsis dongchuanensis</name>
    <dbReference type="NCBI Taxonomy" id="1070866"/>
    <lineage>
        <taxon>Bacteria</taxon>
        <taxon>Bacillati</taxon>
        <taxon>Actinomycetota</taxon>
        <taxon>Actinomycetes</taxon>
        <taxon>Pseudonocardiales</taxon>
        <taxon>Pseudonocardiaceae</taxon>
        <taxon>Amycolatopsis</taxon>
    </lineage>
</organism>
<gene>
    <name evidence="4" type="ORF">GCM10023214_34430</name>
</gene>
<keyword evidence="1" id="KW-0808">Transferase</keyword>
<dbReference type="InterPro" id="IPR000182">
    <property type="entry name" value="GNAT_dom"/>
</dbReference>
<name>A0ABP9QNJ0_9PSEU</name>
<comment type="caution">
    <text evidence="4">The sequence shown here is derived from an EMBL/GenBank/DDBJ whole genome shotgun (WGS) entry which is preliminary data.</text>
</comment>
<proteinExistence type="predicted"/>
<dbReference type="Proteomes" id="UP001500192">
    <property type="component" value="Unassembled WGS sequence"/>
</dbReference>
<dbReference type="EMBL" id="BAABIB010000073">
    <property type="protein sequence ID" value="GAA5164669.1"/>
    <property type="molecule type" value="Genomic_DNA"/>
</dbReference>
<dbReference type="Gene3D" id="3.40.630.30">
    <property type="match status" value="1"/>
</dbReference>
<evidence type="ECO:0000259" key="3">
    <source>
        <dbReference type="PROSITE" id="PS51186"/>
    </source>
</evidence>
<keyword evidence="2" id="KW-0012">Acyltransferase</keyword>
<evidence type="ECO:0000256" key="1">
    <source>
        <dbReference type="ARBA" id="ARBA00022679"/>
    </source>
</evidence>
<keyword evidence="5" id="KW-1185">Reference proteome</keyword>